<evidence type="ECO:0000256" key="4">
    <source>
        <dbReference type="ARBA" id="ARBA00023163"/>
    </source>
</evidence>
<feature type="domain" description="RNA polymerase sigma factor 70 region 4 type 2" evidence="6">
    <location>
        <begin position="113"/>
        <end position="165"/>
    </location>
</feature>
<keyword evidence="4" id="KW-0804">Transcription</keyword>
<organism evidence="7 8">
    <name type="scientific">Hyphomonas hirschiana VP5</name>
    <dbReference type="NCBI Taxonomy" id="1280951"/>
    <lineage>
        <taxon>Bacteria</taxon>
        <taxon>Pseudomonadati</taxon>
        <taxon>Pseudomonadota</taxon>
        <taxon>Alphaproteobacteria</taxon>
        <taxon>Hyphomonadales</taxon>
        <taxon>Hyphomonadaceae</taxon>
        <taxon>Hyphomonas</taxon>
    </lineage>
</organism>
<dbReference type="GO" id="GO:0016987">
    <property type="term" value="F:sigma factor activity"/>
    <property type="evidence" value="ECO:0007669"/>
    <property type="project" value="UniProtKB-KW"/>
</dbReference>
<dbReference type="NCBIfam" id="TIGR02937">
    <property type="entry name" value="sigma70-ECF"/>
    <property type="match status" value="1"/>
</dbReference>
<evidence type="ECO:0000256" key="2">
    <source>
        <dbReference type="ARBA" id="ARBA00023015"/>
    </source>
</evidence>
<feature type="domain" description="RNA polymerase sigma-70 region 2" evidence="5">
    <location>
        <begin position="13"/>
        <end position="80"/>
    </location>
</feature>
<evidence type="ECO:0000259" key="6">
    <source>
        <dbReference type="Pfam" id="PF08281"/>
    </source>
</evidence>
<dbReference type="Pfam" id="PF08281">
    <property type="entry name" value="Sigma70_r4_2"/>
    <property type="match status" value="1"/>
</dbReference>
<evidence type="ECO:0000259" key="5">
    <source>
        <dbReference type="Pfam" id="PF04542"/>
    </source>
</evidence>
<gene>
    <name evidence="7" type="ORF">HHI_04465</name>
</gene>
<dbReference type="InterPro" id="IPR036388">
    <property type="entry name" value="WH-like_DNA-bd_sf"/>
</dbReference>
<dbReference type="AlphaFoldDB" id="A0A059FXH2"/>
<dbReference type="InterPro" id="IPR013324">
    <property type="entry name" value="RNA_pol_sigma_r3/r4-like"/>
</dbReference>
<keyword evidence="2" id="KW-0805">Transcription regulation</keyword>
<dbReference type="SUPFAM" id="SSF88659">
    <property type="entry name" value="Sigma3 and sigma4 domains of RNA polymerase sigma factors"/>
    <property type="match status" value="1"/>
</dbReference>
<dbReference type="PATRIC" id="fig|1280951.3.peg.908"/>
<accession>A0A059FXH2</accession>
<evidence type="ECO:0000256" key="3">
    <source>
        <dbReference type="ARBA" id="ARBA00023082"/>
    </source>
</evidence>
<evidence type="ECO:0000313" key="7">
    <source>
        <dbReference type="EMBL" id="KCZ95379.1"/>
    </source>
</evidence>
<comment type="caution">
    <text evidence="7">The sequence shown here is derived from an EMBL/GenBank/DDBJ whole genome shotgun (WGS) entry which is preliminary data.</text>
</comment>
<proteinExistence type="inferred from homology"/>
<dbReference type="InterPro" id="IPR013325">
    <property type="entry name" value="RNA_pol_sigma_r2"/>
</dbReference>
<sequence length="171" mass="19574">MAGRSNTLAFEELYRSYWKDLCRQLRRAFGSGPPEPEDVAQAAFARFAELGDPEQVRNPRALLLVTARNIILDHKRRNGRHMAYARTIQAELINAPHNDISPERALIDMERLEIVKRAIDTLPHKQKVVLSLHRHHGYTYQQIVAETGWSYGDVYRQMEAALASLASALKR</sequence>
<dbReference type="GO" id="GO:0006352">
    <property type="term" value="P:DNA-templated transcription initiation"/>
    <property type="evidence" value="ECO:0007669"/>
    <property type="project" value="InterPro"/>
</dbReference>
<dbReference type="SUPFAM" id="SSF88946">
    <property type="entry name" value="Sigma2 domain of RNA polymerase sigma factors"/>
    <property type="match status" value="1"/>
</dbReference>
<dbReference type="PANTHER" id="PTHR43133:SF63">
    <property type="entry name" value="RNA POLYMERASE SIGMA FACTOR FECI-RELATED"/>
    <property type="match status" value="1"/>
</dbReference>
<keyword evidence="8" id="KW-1185">Reference proteome</keyword>
<reference evidence="7 8" key="1">
    <citation type="submission" date="2013-04" db="EMBL/GenBank/DDBJ databases">
        <title>Hyphomonas hirschiana VP5 Genome Sequencing.</title>
        <authorList>
            <person name="Lai Q."/>
            <person name="Shao Z."/>
        </authorList>
    </citation>
    <scope>NUCLEOTIDE SEQUENCE [LARGE SCALE GENOMIC DNA]</scope>
    <source>
        <strain evidence="7 8">VP5</strain>
    </source>
</reference>
<evidence type="ECO:0000313" key="8">
    <source>
        <dbReference type="Proteomes" id="UP000025061"/>
    </source>
</evidence>
<dbReference type="GO" id="GO:0003677">
    <property type="term" value="F:DNA binding"/>
    <property type="evidence" value="ECO:0007669"/>
    <property type="project" value="InterPro"/>
</dbReference>
<dbReference type="InterPro" id="IPR039425">
    <property type="entry name" value="RNA_pol_sigma-70-like"/>
</dbReference>
<dbReference type="Gene3D" id="1.10.10.10">
    <property type="entry name" value="Winged helix-like DNA-binding domain superfamily/Winged helix DNA-binding domain"/>
    <property type="match status" value="1"/>
</dbReference>
<name>A0A059FXH2_9PROT</name>
<dbReference type="InterPro" id="IPR013249">
    <property type="entry name" value="RNA_pol_sigma70_r4_t2"/>
</dbReference>
<comment type="similarity">
    <text evidence="1">Belongs to the sigma-70 factor family. ECF subfamily.</text>
</comment>
<dbReference type="InterPro" id="IPR007627">
    <property type="entry name" value="RNA_pol_sigma70_r2"/>
</dbReference>
<dbReference type="Gene3D" id="1.10.1740.10">
    <property type="match status" value="1"/>
</dbReference>
<dbReference type="PANTHER" id="PTHR43133">
    <property type="entry name" value="RNA POLYMERASE ECF-TYPE SIGMA FACTO"/>
    <property type="match status" value="1"/>
</dbReference>
<dbReference type="EMBL" id="ARYI01000003">
    <property type="protein sequence ID" value="KCZ95379.1"/>
    <property type="molecule type" value="Genomic_DNA"/>
</dbReference>
<dbReference type="Proteomes" id="UP000025061">
    <property type="component" value="Unassembled WGS sequence"/>
</dbReference>
<dbReference type="InterPro" id="IPR014284">
    <property type="entry name" value="RNA_pol_sigma-70_dom"/>
</dbReference>
<protein>
    <submittedName>
        <fullName evidence="7">ECF subfamily RNA polymerase sigma factor</fullName>
    </submittedName>
</protein>
<evidence type="ECO:0000256" key="1">
    <source>
        <dbReference type="ARBA" id="ARBA00010641"/>
    </source>
</evidence>
<keyword evidence="3" id="KW-0731">Sigma factor</keyword>
<dbReference type="Pfam" id="PF04542">
    <property type="entry name" value="Sigma70_r2"/>
    <property type="match status" value="1"/>
</dbReference>